<evidence type="ECO:0000313" key="2">
    <source>
        <dbReference type="EMBL" id="KAF0918041.1"/>
    </source>
</evidence>
<sequence>MLLAVDGAAPPWPGEGSSTASADGSASAGKPARAGGDGLEVPGPVTPPAAIRIPACSVQPPLDGLLRKEE</sequence>
<dbReference type="Proteomes" id="UP000479710">
    <property type="component" value="Unassembled WGS sequence"/>
</dbReference>
<evidence type="ECO:0000313" key="3">
    <source>
        <dbReference type="Proteomes" id="UP000479710"/>
    </source>
</evidence>
<dbReference type="EMBL" id="SPHZ02000005">
    <property type="protein sequence ID" value="KAF0918041.1"/>
    <property type="molecule type" value="Genomic_DNA"/>
</dbReference>
<name>A0A6G1E051_9ORYZ</name>
<dbReference type="AlphaFoldDB" id="A0A6G1E051"/>
<keyword evidence="3" id="KW-1185">Reference proteome</keyword>
<protein>
    <submittedName>
        <fullName evidence="2">Uncharacterized protein</fullName>
    </submittedName>
</protein>
<evidence type="ECO:0000256" key="1">
    <source>
        <dbReference type="SAM" id="MobiDB-lite"/>
    </source>
</evidence>
<reference evidence="2 3" key="1">
    <citation type="submission" date="2019-11" db="EMBL/GenBank/DDBJ databases">
        <title>Whole genome sequence of Oryza granulata.</title>
        <authorList>
            <person name="Li W."/>
        </authorList>
    </citation>
    <scope>NUCLEOTIDE SEQUENCE [LARGE SCALE GENOMIC DNA]</scope>
    <source>
        <strain evidence="3">cv. Menghai</strain>
        <tissue evidence="2">Leaf</tissue>
    </source>
</reference>
<feature type="region of interest" description="Disordered" evidence="1">
    <location>
        <begin position="1"/>
        <end position="51"/>
    </location>
</feature>
<proteinExistence type="predicted"/>
<gene>
    <name evidence="2" type="ORF">E2562_021732</name>
</gene>
<feature type="compositionally biased region" description="Low complexity" evidence="1">
    <location>
        <begin position="14"/>
        <end position="29"/>
    </location>
</feature>
<accession>A0A6G1E051</accession>
<comment type="caution">
    <text evidence="2">The sequence shown here is derived from an EMBL/GenBank/DDBJ whole genome shotgun (WGS) entry which is preliminary data.</text>
</comment>
<organism evidence="2 3">
    <name type="scientific">Oryza meyeriana var. granulata</name>
    <dbReference type="NCBI Taxonomy" id="110450"/>
    <lineage>
        <taxon>Eukaryota</taxon>
        <taxon>Viridiplantae</taxon>
        <taxon>Streptophyta</taxon>
        <taxon>Embryophyta</taxon>
        <taxon>Tracheophyta</taxon>
        <taxon>Spermatophyta</taxon>
        <taxon>Magnoliopsida</taxon>
        <taxon>Liliopsida</taxon>
        <taxon>Poales</taxon>
        <taxon>Poaceae</taxon>
        <taxon>BOP clade</taxon>
        <taxon>Oryzoideae</taxon>
        <taxon>Oryzeae</taxon>
        <taxon>Oryzinae</taxon>
        <taxon>Oryza</taxon>
        <taxon>Oryza meyeriana</taxon>
    </lineage>
</organism>